<reference evidence="1" key="1">
    <citation type="submission" date="2020-03" db="EMBL/GenBank/DDBJ databases">
        <title>The deep terrestrial virosphere.</title>
        <authorList>
            <person name="Holmfeldt K."/>
            <person name="Nilsson E."/>
            <person name="Simone D."/>
            <person name="Lopez-Fernandez M."/>
            <person name="Wu X."/>
            <person name="de Brujin I."/>
            <person name="Lundin D."/>
            <person name="Andersson A."/>
            <person name="Bertilsson S."/>
            <person name="Dopson M."/>
        </authorList>
    </citation>
    <scope>NUCLEOTIDE SEQUENCE</scope>
    <source>
        <strain evidence="1">TM448A00732</strain>
        <strain evidence="2">TM448B00314</strain>
    </source>
</reference>
<protein>
    <submittedName>
        <fullName evidence="1">Uncharacterized protein</fullName>
    </submittedName>
</protein>
<dbReference type="EMBL" id="MT144610">
    <property type="protein sequence ID" value="QJH94942.1"/>
    <property type="molecule type" value="Genomic_DNA"/>
</dbReference>
<evidence type="ECO:0000313" key="2">
    <source>
        <dbReference type="EMBL" id="QJH94942.1"/>
    </source>
</evidence>
<sequence length="48" mass="5452">MPKWLDMPVHVVAMATRAMWVCLDSCYVPKTAIGTLRTQSIQPQYSIN</sequence>
<dbReference type="AlphaFoldDB" id="A0A6H1ZJR1"/>
<accession>A0A6H1ZJR1</accession>
<proteinExistence type="predicted"/>
<dbReference type="EMBL" id="MT144054">
    <property type="protein sequence ID" value="QJA47712.1"/>
    <property type="molecule type" value="Genomic_DNA"/>
</dbReference>
<evidence type="ECO:0000313" key="1">
    <source>
        <dbReference type="EMBL" id="QJA47712.1"/>
    </source>
</evidence>
<organism evidence="1">
    <name type="scientific">viral metagenome</name>
    <dbReference type="NCBI Taxonomy" id="1070528"/>
    <lineage>
        <taxon>unclassified sequences</taxon>
        <taxon>metagenomes</taxon>
        <taxon>organismal metagenomes</taxon>
    </lineage>
</organism>
<name>A0A6H1ZJR1_9ZZZZ</name>
<gene>
    <name evidence="1" type="ORF">TM448A00732_0002</name>
    <name evidence="2" type="ORF">TM448B00314_0002</name>
</gene>